<dbReference type="SUPFAM" id="SSF81296">
    <property type="entry name" value="E set domains"/>
    <property type="match status" value="1"/>
</dbReference>
<dbReference type="Pfam" id="PF00756">
    <property type="entry name" value="Esterase"/>
    <property type="match status" value="2"/>
</dbReference>
<sequence length="642" mass="71636">MKKILILLTCMLSIYAGNAQPAEKQAPPGFDSLQANIAHGVIDSIIYESKTVGNNRKAVVYLPPGYSKKIKYPVLYLLHGIGGDEKEWLNGGKPQVIMDNLYALGKAAPMIIVMPNGRAMKDDRAVGNIFDSAKVQAFATFEKDLLNDLIPFIEKKYNVYTDREHRAIAGLSMGGGQSLNFGLGNLDRFAWVGGFSSAPNTKMPGLLVPDAAKAREHLKLLFISCGDADGLISFSKRTHDYLYRHDVPHIYYIEPGVHDFKVWKNGLYMFSQFLFKPLDVSTFASYTLLGTPAATNVRSAKYPQIMPDNRVVFRVKAPDAQKVQADLGKKYDMVKDTGGNWTAVTDSIGEGFHYYSLIIDGVAVADPASETFYGMGRMAAGIEIPFRGDDYYAVQEVPHGDIRVKRYYSAVTRSWRQLYIYTPPGYDSAIQQQYPVLYIIHGGGEDERGWATQGRTDLIMDNLIAAQKAKPMIIVMPDANIGMGGFSSAGVETSLKMFEAEMKQVIVPFIEKNYRALKDANSRALAGLSMGGLQTLYTGVNNTNMFAYLGVFSSGWIKPMLDKTADAQYDFMKTNAAKINNDLKTFWIAMGGKEDIAYNNCQLMMHKFEELGIKHTYYEYPGGHTWPVWRNNLYVFAPMLFR</sequence>
<comment type="caution">
    <text evidence="2">The sequence shown here is derived from an EMBL/GenBank/DDBJ whole genome shotgun (WGS) entry which is preliminary data.</text>
</comment>
<reference evidence="2" key="1">
    <citation type="submission" date="2020-11" db="EMBL/GenBank/DDBJ databases">
        <title>Bacterial whole genome sequence for Panacibacter sp. DH6.</title>
        <authorList>
            <person name="Le V."/>
            <person name="Ko S."/>
            <person name="Ahn C.-Y."/>
            <person name="Oh H.-M."/>
        </authorList>
    </citation>
    <scope>NUCLEOTIDE SEQUENCE</scope>
    <source>
        <strain evidence="2">DH6</strain>
    </source>
</reference>
<dbReference type="CDD" id="cd02858">
    <property type="entry name" value="E_set_Esterase_N"/>
    <property type="match status" value="1"/>
</dbReference>
<dbReference type="PANTHER" id="PTHR48098:SF1">
    <property type="entry name" value="DIACYLGLYCEROL ACYLTRANSFERASE_MYCOLYLTRANSFERASE AG85A"/>
    <property type="match status" value="1"/>
</dbReference>
<dbReference type="InterPro" id="IPR000801">
    <property type="entry name" value="Esterase-like"/>
</dbReference>
<dbReference type="RefSeq" id="WP_196991136.1">
    <property type="nucleotide sequence ID" value="NZ_JADWYR010000002.1"/>
</dbReference>
<dbReference type="InterPro" id="IPR050583">
    <property type="entry name" value="Mycobacterial_A85_antigen"/>
</dbReference>
<organism evidence="2 3">
    <name type="scientific">Panacibacter microcysteis</name>
    <dbReference type="NCBI Taxonomy" id="2793269"/>
    <lineage>
        <taxon>Bacteria</taxon>
        <taxon>Pseudomonadati</taxon>
        <taxon>Bacteroidota</taxon>
        <taxon>Chitinophagia</taxon>
        <taxon>Chitinophagales</taxon>
        <taxon>Chitinophagaceae</taxon>
        <taxon>Panacibacter</taxon>
    </lineage>
</organism>
<keyword evidence="3" id="KW-1185">Reference proteome</keyword>
<dbReference type="Proteomes" id="UP000628448">
    <property type="component" value="Unassembled WGS sequence"/>
</dbReference>
<proteinExistence type="predicted"/>
<dbReference type="InterPro" id="IPR014756">
    <property type="entry name" value="Ig_E-set"/>
</dbReference>
<protein>
    <submittedName>
        <fullName evidence="2">Esterase</fullName>
    </submittedName>
</protein>
<dbReference type="EMBL" id="JADWYR010000002">
    <property type="protein sequence ID" value="MBG9377034.1"/>
    <property type="molecule type" value="Genomic_DNA"/>
</dbReference>
<evidence type="ECO:0000313" key="2">
    <source>
        <dbReference type="EMBL" id="MBG9377034.1"/>
    </source>
</evidence>
<dbReference type="PANTHER" id="PTHR48098">
    <property type="entry name" value="ENTEROCHELIN ESTERASE-RELATED"/>
    <property type="match status" value="1"/>
</dbReference>
<feature type="signal peptide" evidence="1">
    <location>
        <begin position="1"/>
        <end position="21"/>
    </location>
</feature>
<dbReference type="Gene3D" id="2.60.40.10">
    <property type="entry name" value="Immunoglobulins"/>
    <property type="match status" value="1"/>
</dbReference>
<name>A0A931EA72_9BACT</name>
<dbReference type="InterPro" id="IPR013783">
    <property type="entry name" value="Ig-like_fold"/>
</dbReference>
<dbReference type="InterPro" id="IPR029058">
    <property type="entry name" value="AB_hydrolase_fold"/>
</dbReference>
<dbReference type="AlphaFoldDB" id="A0A931EA72"/>
<keyword evidence="1" id="KW-0732">Signal</keyword>
<gene>
    <name evidence="2" type="ORF">I5907_12385</name>
</gene>
<evidence type="ECO:0000256" key="1">
    <source>
        <dbReference type="SAM" id="SignalP"/>
    </source>
</evidence>
<evidence type="ECO:0000313" key="3">
    <source>
        <dbReference type="Proteomes" id="UP000628448"/>
    </source>
</evidence>
<feature type="chain" id="PRO_5036790973" evidence="1">
    <location>
        <begin position="22"/>
        <end position="642"/>
    </location>
</feature>
<accession>A0A931EA72</accession>
<dbReference type="Gene3D" id="3.40.50.1820">
    <property type="entry name" value="alpha/beta hydrolase"/>
    <property type="match status" value="2"/>
</dbReference>
<dbReference type="GO" id="GO:0016747">
    <property type="term" value="F:acyltransferase activity, transferring groups other than amino-acyl groups"/>
    <property type="evidence" value="ECO:0007669"/>
    <property type="project" value="TreeGrafter"/>
</dbReference>
<dbReference type="SUPFAM" id="SSF53474">
    <property type="entry name" value="alpha/beta-Hydrolases"/>
    <property type="match status" value="2"/>
</dbReference>